<evidence type="ECO:0000313" key="1">
    <source>
        <dbReference type="EMBL" id="KTR02437.1"/>
    </source>
</evidence>
<evidence type="ECO:0000313" key="2">
    <source>
        <dbReference type="Proteomes" id="UP000078252"/>
    </source>
</evidence>
<gene>
    <name evidence="1" type="ORF">NS184_15965</name>
</gene>
<comment type="caution">
    <text evidence="1">The sequence shown here is derived from an EMBL/GenBank/DDBJ whole genome shotgun (WGS) entry which is preliminary data.</text>
</comment>
<dbReference type="STRING" id="33881.NS184_15965"/>
<dbReference type="Proteomes" id="UP000078252">
    <property type="component" value="Unassembled WGS sequence"/>
</dbReference>
<dbReference type="OrthoDB" id="3579809at2"/>
<protein>
    <recommendedName>
        <fullName evidence="3">Sigma-70 protein</fullName>
    </recommendedName>
</protein>
<reference evidence="1 2" key="1">
    <citation type="journal article" date="2016" name="Front. Microbiol.">
        <title>Genomic Resource of Rice Seed Associated Bacteria.</title>
        <authorList>
            <person name="Midha S."/>
            <person name="Bansal K."/>
            <person name="Sharma S."/>
            <person name="Kumar N."/>
            <person name="Patil P.P."/>
            <person name="Chaudhry V."/>
            <person name="Patil P.B."/>
        </authorList>
    </citation>
    <scope>NUCLEOTIDE SEQUENCE [LARGE SCALE GENOMIC DNA]</scope>
    <source>
        <strain evidence="1 2">NS184</strain>
    </source>
</reference>
<proteinExistence type="predicted"/>
<evidence type="ECO:0008006" key="3">
    <source>
        <dbReference type="Google" id="ProtNLM"/>
    </source>
</evidence>
<accession>A0A175RF46</accession>
<organism evidence="1 2">
    <name type="scientific">Curtobacterium luteum</name>
    <dbReference type="NCBI Taxonomy" id="33881"/>
    <lineage>
        <taxon>Bacteria</taxon>
        <taxon>Bacillati</taxon>
        <taxon>Actinomycetota</taxon>
        <taxon>Actinomycetes</taxon>
        <taxon>Micrococcales</taxon>
        <taxon>Microbacteriaceae</taxon>
        <taxon>Curtobacterium</taxon>
    </lineage>
</organism>
<dbReference type="EMBL" id="LDQC01000114">
    <property type="protein sequence ID" value="KTR02437.1"/>
    <property type="molecule type" value="Genomic_DNA"/>
</dbReference>
<sequence length="71" mass="7684">MDDPTITTLASDADGDDPFAALASVRELRKALDRTEELAARRARGAGASWQEIATLLGVSRQAVHKKYGRD</sequence>
<dbReference type="PATRIC" id="fig|33881.3.peg.200"/>
<dbReference type="AlphaFoldDB" id="A0A175RF46"/>
<dbReference type="RefSeq" id="WP_058727068.1">
    <property type="nucleotide sequence ID" value="NZ_LDQC01000114.1"/>
</dbReference>
<name>A0A175RF46_9MICO</name>